<name>W2PGY7_PHYN3</name>
<feature type="region of interest" description="Disordered" evidence="1">
    <location>
        <begin position="182"/>
        <end position="215"/>
    </location>
</feature>
<sequence length="215" mass="24674">MVYVNPSNNASQKLFQPIASTDQELTQQLEMIGRRAQLRKRGRSEFEIELFVYMRKSPPPSTIIRATQSRIQEQLPLVADFLRSREVSARLATTLYMATTQGRLPSDAPLGVPTSSTFQQLQYVDEQQRIIDENAAAAVEMQSEAYPIIRIMLHNVEVPVRVNIRDLRRVLGLPDWNLCPPFRQPNREPVRSPLSESADIEDEEHKNEENLLFES</sequence>
<dbReference type="RefSeq" id="XP_008914516.1">
    <property type="nucleotide sequence ID" value="XM_008916268.1"/>
</dbReference>
<dbReference type="Proteomes" id="UP000018817">
    <property type="component" value="Unassembled WGS sequence"/>
</dbReference>
<evidence type="ECO:0000313" key="3">
    <source>
        <dbReference type="Proteomes" id="UP000018817"/>
    </source>
</evidence>
<gene>
    <name evidence="2" type="ORF">PPTG_18156</name>
</gene>
<dbReference type="AlphaFoldDB" id="W2PGY7"/>
<accession>W2PGY7</accession>
<dbReference type="GeneID" id="20187066"/>
<dbReference type="VEuPathDB" id="FungiDB:PPTG_18156"/>
<organism evidence="2 3">
    <name type="scientific">Phytophthora nicotianae (strain INRA-310)</name>
    <name type="common">Phytophthora parasitica</name>
    <dbReference type="NCBI Taxonomy" id="761204"/>
    <lineage>
        <taxon>Eukaryota</taxon>
        <taxon>Sar</taxon>
        <taxon>Stramenopiles</taxon>
        <taxon>Oomycota</taxon>
        <taxon>Peronosporomycetes</taxon>
        <taxon>Peronosporales</taxon>
        <taxon>Peronosporaceae</taxon>
        <taxon>Phytophthora</taxon>
    </lineage>
</organism>
<reference evidence="3" key="1">
    <citation type="submission" date="2011-12" db="EMBL/GenBank/DDBJ databases">
        <authorList>
            <consortium name="The Broad Institute Genome Sequencing Platform"/>
            <person name="Russ C."/>
            <person name="Tyler B."/>
            <person name="Panabieres F."/>
            <person name="Shan W."/>
            <person name="Tripathy S."/>
            <person name="Grunwald N."/>
            <person name="Machado M."/>
            <person name="Young S.K."/>
            <person name="Zeng Q."/>
            <person name="Gargeya S."/>
            <person name="Fitzgerald M."/>
            <person name="Haas B."/>
            <person name="Abouelleil A."/>
            <person name="Alvarado L."/>
            <person name="Arachchi H.M."/>
            <person name="Berlin A."/>
            <person name="Chapman S.B."/>
            <person name="Gearin G."/>
            <person name="Goldberg J."/>
            <person name="Griggs A."/>
            <person name="Gujja S."/>
            <person name="Hansen M."/>
            <person name="Heiman D."/>
            <person name="Howarth C."/>
            <person name="Larimer J."/>
            <person name="Lui A."/>
            <person name="MacDonald P.J.P."/>
            <person name="McCowen C."/>
            <person name="Montmayeur A."/>
            <person name="Murphy C."/>
            <person name="Neiman D."/>
            <person name="Pearson M."/>
            <person name="Priest M."/>
            <person name="Roberts A."/>
            <person name="Saif S."/>
            <person name="Shea T."/>
            <person name="Sisk P."/>
            <person name="Stolte C."/>
            <person name="Sykes S."/>
            <person name="Wortman J."/>
            <person name="Nusbaum C."/>
            <person name="Birren B."/>
        </authorList>
    </citation>
    <scope>NUCLEOTIDE SEQUENCE [LARGE SCALE GENOMIC DNA]</scope>
    <source>
        <strain evidence="3">INRA-310</strain>
    </source>
</reference>
<protein>
    <submittedName>
        <fullName evidence="2">Uncharacterized protein</fullName>
    </submittedName>
</protein>
<dbReference type="EMBL" id="KI669641">
    <property type="protein sequence ID" value="ETN00152.1"/>
    <property type="molecule type" value="Genomic_DNA"/>
</dbReference>
<evidence type="ECO:0000313" key="2">
    <source>
        <dbReference type="EMBL" id="ETN00152.1"/>
    </source>
</evidence>
<reference evidence="2 3" key="2">
    <citation type="submission" date="2013-11" db="EMBL/GenBank/DDBJ databases">
        <title>The Genome Sequence of Phytophthora parasitica INRA-310.</title>
        <authorList>
            <consortium name="The Broad Institute Genomics Platform"/>
            <person name="Russ C."/>
            <person name="Tyler B."/>
            <person name="Panabieres F."/>
            <person name="Shan W."/>
            <person name="Tripathy S."/>
            <person name="Grunwald N."/>
            <person name="Machado M."/>
            <person name="Johnson C.S."/>
            <person name="Arredondo F."/>
            <person name="Hong C."/>
            <person name="Coffey M."/>
            <person name="Young S.K."/>
            <person name="Zeng Q."/>
            <person name="Gargeya S."/>
            <person name="Fitzgerald M."/>
            <person name="Abouelleil A."/>
            <person name="Alvarado L."/>
            <person name="Chapman S.B."/>
            <person name="Gainer-Dewar J."/>
            <person name="Goldberg J."/>
            <person name="Griggs A."/>
            <person name="Gujja S."/>
            <person name="Hansen M."/>
            <person name="Howarth C."/>
            <person name="Imamovic A."/>
            <person name="Ireland A."/>
            <person name="Larimer J."/>
            <person name="McCowan C."/>
            <person name="Murphy C."/>
            <person name="Pearson M."/>
            <person name="Poon T.W."/>
            <person name="Priest M."/>
            <person name="Roberts A."/>
            <person name="Saif S."/>
            <person name="Shea T."/>
            <person name="Sykes S."/>
            <person name="Wortman J."/>
            <person name="Nusbaum C."/>
            <person name="Birren B."/>
        </authorList>
    </citation>
    <scope>NUCLEOTIDE SEQUENCE [LARGE SCALE GENOMIC DNA]</scope>
    <source>
        <strain evidence="2 3">INRA-310</strain>
    </source>
</reference>
<proteinExistence type="predicted"/>
<evidence type="ECO:0000256" key="1">
    <source>
        <dbReference type="SAM" id="MobiDB-lite"/>
    </source>
</evidence>